<comment type="caution">
    <text evidence="2">The sequence shown here is derived from an EMBL/GenBank/DDBJ whole genome shotgun (WGS) entry which is preliminary data.</text>
</comment>
<dbReference type="Proteomes" id="UP001634394">
    <property type="component" value="Unassembled WGS sequence"/>
</dbReference>
<dbReference type="Gene3D" id="3.40.50.150">
    <property type="entry name" value="Vaccinia Virus protein VP39"/>
    <property type="match status" value="1"/>
</dbReference>
<dbReference type="Pfam" id="PF10294">
    <property type="entry name" value="Methyltransf_16"/>
    <property type="match status" value="1"/>
</dbReference>
<gene>
    <name evidence="2" type="ORF">ACJMK2_014215</name>
</gene>
<dbReference type="InterPro" id="IPR029063">
    <property type="entry name" value="SAM-dependent_MTases_sf"/>
</dbReference>
<dbReference type="CDD" id="cd02440">
    <property type="entry name" value="AdoMet_MTases"/>
    <property type="match status" value="1"/>
</dbReference>
<feature type="signal peptide" evidence="1">
    <location>
        <begin position="1"/>
        <end position="23"/>
    </location>
</feature>
<evidence type="ECO:0000313" key="2">
    <source>
        <dbReference type="EMBL" id="KAL3854983.1"/>
    </source>
</evidence>
<dbReference type="PANTHER" id="PTHR14614">
    <property type="entry name" value="HEPATOCELLULAR CARCINOMA-ASSOCIATED ANTIGEN"/>
    <property type="match status" value="1"/>
</dbReference>
<organism evidence="2 3">
    <name type="scientific">Sinanodonta woodiana</name>
    <name type="common">Chinese pond mussel</name>
    <name type="synonym">Anodonta woodiana</name>
    <dbReference type="NCBI Taxonomy" id="1069815"/>
    <lineage>
        <taxon>Eukaryota</taxon>
        <taxon>Metazoa</taxon>
        <taxon>Spiralia</taxon>
        <taxon>Lophotrochozoa</taxon>
        <taxon>Mollusca</taxon>
        <taxon>Bivalvia</taxon>
        <taxon>Autobranchia</taxon>
        <taxon>Heteroconchia</taxon>
        <taxon>Palaeoheterodonta</taxon>
        <taxon>Unionida</taxon>
        <taxon>Unionoidea</taxon>
        <taxon>Unionidae</taxon>
        <taxon>Unioninae</taxon>
        <taxon>Sinanodonta</taxon>
    </lineage>
</organism>
<reference evidence="2 3" key="1">
    <citation type="submission" date="2024-11" db="EMBL/GenBank/DDBJ databases">
        <title>Chromosome-level genome assembly of the freshwater bivalve Anodonta woodiana.</title>
        <authorList>
            <person name="Chen X."/>
        </authorList>
    </citation>
    <scope>NUCLEOTIDE SEQUENCE [LARGE SCALE GENOMIC DNA]</scope>
    <source>
        <strain evidence="2">MN2024</strain>
        <tissue evidence="2">Gills</tissue>
    </source>
</reference>
<proteinExistence type="predicted"/>
<dbReference type="SUPFAM" id="SSF53335">
    <property type="entry name" value="S-adenosyl-L-methionine-dependent methyltransferases"/>
    <property type="match status" value="1"/>
</dbReference>
<evidence type="ECO:0000313" key="3">
    <source>
        <dbReference type="Proteomes" id="UP001634394"/>
    </source>
</evidence>
<dbReference type="EMBL" id="JBJQND010000014">
    <property type="protein sequence ID" value="KAL3854983.1"/>
    <property type="molecule type" value="Genomic_DNA"/>
</dbReference>
<accession>A0ABD3V317</accession>
<keyword evidence="1" id="KW-0732">Signal</keyword>
<dbReference type="PANTHER" id="PTHR14614:SF109">
    <property type="entry name" value="RIBOSOMAL LYSINE N-METHYLTRANSFERASE 5"/>
    <property type="match status" value="1"/>
</dbReference>
<dbReference type="InterPro" id="IPR019410">
    <property type="entry name" value="Methyltransf_16"/>
</dbReference>
<protein>
    <submittedName>
        <fullName evidence="2">Uncharacterized protein</fullName>
    </submittedName>
</protein>
<sequence length="278" mass="31476">MKFYHSVLPFILLTCVMISIANTTEDLTNAEENTESCKKLGSESESESTRDLTASCTRTIAVTSNTDNALALVPYNEENILPYHKKERTFQFMGQTLTIKQEWNSLGVAAVVWDAAIILCHYQENHPDLVRGKSVIELGAGSGLVGMVAALLGAKVMVTDRESVMEYLQETIDFNLKGQGHTVSIETRALDWTKDVETFNETFDVVLGSDLVYIEEAFSDLLKTLNRISRADTLILLSCRIRYDRDRSFISMMKSDFIVEEIFYDSYTDIRIYQAQKR</sequence>
<feature type="chain" id="PRO_5044851736" evidence="1">
    <location>
        <begin position="24"/>
        <end position="278"/>
    </location>
</feature>
<dbReference type="AlphaFoldDB" id="A0ABD3V317"/>
<keyword evidence="3" id="KW-1185">Reference proteome</keyword>
<evidence type="ECO:0000256" key="1">
    <source>
        <dbReference type="SAM" id="SignalP"/>
    </source>
</evidence>
<name>A0ABD3V317_SINWO</name>